<gene>
    <name evidence="2" type="ORF">BDN70DRAFT_67417</name>
</gene>
<comment type="caution">
    <text evidence="2">The sequence shown here is derived from an EMBL/GenBank/DDBJ whole genome shotgun (WGS) entry which is preliminary data.</text>
</comment>
<reference evidence="2" key="1">
    <citation type="submission" date="2020-11" db="EMBL/GenBank/DDBJ databases">
        <authorList>
            <consortium name="DOE Joint Genome Institute"/>
            <person name="Ahrendt S."/>
            <person name="Riley R."/>
            <person name="Andreopoulos W."/>
            <person name="Labutti K."/>
            <person name="Pangilinan J."/>
            <person name="Ruiz-Duenas F.J."/>
            <person name="Barrasa J.M."/>
            <person name="Sanchez-Garcia M."/>
            <person name="Camarero S."/>
            <person name="Miyauchi S."/>
            <person name="Serrano A."/>
            <person name="Linde D."/>
            <person name="Babiker R."/>
            <person name="Drula E."/>
            <person name="Ayuso-Fernandez I."/>
            <person name="Pacheco R."/>
            <person name="Padilla G."/>
            <person name="Ferreira P."/>
            <person name="Barriuso J."/>
            <person name="Kellner H."/>
            <person name="Castanera R."/>
            <person name="Alfaro M."/>
            <person name="Ramirez L."/>
            <person name="Pisabarro A.G."/>
            <person name="Kuo A."/>
            <person name="Tritt A."/>
            <person name="Lipzen A."/>
            <person name="He G."/>
            <person name="Yan M."/>
            <person name="Ng V."/>
            <person name="Cullen D."/>
            <person name="Martin F."/>
            <person name="Rosso M.-N."/>
            <person name="Henrissat B."/>
            <person name="Hibbett D."/>
            <person name="Martinez A.T."/>
            <person name="Grigoriev I.V."/>
        </authorList>
    </citation>
    <scope>NUCLEOTIDE SEQUENCE</scope>
    <source>
        <strain evidence="2">CIRM-BRFM 674</strain>
    </source>
</reference>
<accession>A0A9P5YYL4</accession>
<organism evidence="2 3">
    <name type="scientific">Pholiota conissans</name>
    <dbReference type="NCBI Taxonomy" id="109636"/>
    <lineage>
        <taxon>Eukaryota</taxon>
        <taxon>Fungi</taxon>
        <taxon>Dikarya</taxon>
        <taxon>Basidiomycota</taxon>
        <taxon>Agaricomycotina</taxon>
        <taxon>Agaricomycetes</taxon>
        <taxon>Agaricomycetidae</taxon>
        <taxon>Agaricales</taxon>
        <taxon>Agaricineae</taxon>
        <taxon>Strophariaceae</taxon>
        <taxon>Pholiota</taxon>
    </lineage>
</organism>
<dbReference type="AlphaFoldDB" id="A0A9P5YYL4"/>
<name>A0A9P5YYL4_9AGAR</name>
<keyword evidence="1" id="KW-0812">Transmembrane</keyword>
<keyword evidence="1" id="KW-1133">Transmembrane helix</keyword>
<keyword evidence="3" id="KW-1185">Reference proteome</keyword>
<feature type="transmembrane region" description="Helical" evidence="1">
    <location>
        <begin position="112"/>
        <end position="130"/>
    </location>
</feature>
<evidence type="ECO:0000313" key="3">
    <source>
        <dbReference type="Proteomes" id="UP000807469"/>
    </source>
</evidence>
<keyword evidence="1" id="KW-0472">Membrane</keyword>
<feature type="transmembrane region" description="Helical" evidence="1">
    <location>
        <begin position="61"/>
        <end position="80"/>
    </location>
</feature>
<evidence type="ECO:0000313" key="2">
    <source>
        <dbReference type="EMBL" id="KAF9478137.1"/>
    </source>
</evidence>
<feature type="transmembrane region" description="Helical" evidence="1">
    <location>
        <begin position="87"/>
        <end position="106"/>
    </location>
</feature>
<evidence type="ECO:0000256" key="1">
    <source>
        <dbReference type="SAM" id="Phobius"/>
    </source>
</evidence>
<proteinExistence type="predicted"/>
<dbReference type="EMBL" id="MU155242">
    <property type="protein sequence ID" value="KAF9478137.1"/>
    <property type="molecule type" value="Genomic_DNA"/>
</dbReference>
<dbReference type="Proteomes" id="UP000807469">
    <property type="component" value="Unassembled WGS sequence"/>
</dbReference>
<protein>
    <submittedName>
        <fullName evidence="2">Uncharacterized protein</fullName>
    </submittedName>
</protein>
<feature type="transmembrane region" description="Helical" evidence="1">
    <location>
        <begin position="21"/>
        <end position="41"/>
    </location>
</feature>
<sequence length="131" mass="15085">MIESILFEPRIGLYIPLLSRYKLFIFNITFSEIVILGRKSIQPQQWKGFSNLKFGWSSGTLAFFPPLFIYLSFSRLLCLNGWGGTDIFAPWALFVAFLSLSIWIYYWGSFMITPIFFHVFGLAFSVLSALA</sequence>